<protein>
    <submittedName>
        <fullName evidence="1">Uncharacterized protein</fullName>
    </submittedName>
</protein>
<evidence type="ECO:0000313" key="1">
    <source>
        <dbReference type="EMBL" id="KHJ32122.1"/>
    </source>
</evidence>
<dbReference type="HOGENOM" id="CLU_850449_0_0_1"/>
<accession>A0A0B1P0E4</accession>
<organism evidence="1 2">
    <name type="scientific">Uncinula necator</name>
    <name type="common">Grape powdery mildew</name>
    <dbReference type="NCBI Taxonomy" id="52586"/>
    <lineage>
        <taxon>Eukaryota</taxon>
        <taxon>Fungi</taxon>
        <taxon>Dikarya</taxon>
        <taxon>Ascomycota</taxon>
        <taxon>Pezizomycotina</taxon>
        <taxon>Leotiomycetes</taxon>
        <taxon>Erysiphales</taxon>
        <taxon>Erysiphaceae</taxon>
        <taxon>Erysiphe</taxon>
    </lineage>
</organism>
<evidence type="ECO:0000313" key="2">
    <source>
        <dbReference type="Proteomes" id="UP000030854"/>
    </source>
</evidence>
<proteinExistence type="predicted"/>
<dbReference type="EMBL" id="JNVN01002322">
    <property type="protein sequence ID" value="KHJ32122.1"/>
    <property type="molecule type" value="Genomic_DNA"/>
</dbReference>
<dbReference type="Proteomes" id="UP000030854">
    <property type="component" value="Unassembled WGS sequence"/>
</dbReference>
<keyword evidence="2" id="KW-1185">Reference proteome</keyword>
<gene>
    <name evidence="1" type="ORF">EV44_g4978</name>
</gene>
<reference evidence="1 2" key="1">
    <citation type="journal article" date="2014" name="BMC Genomics">
        <title>Adaptive genomic structural variation in the grape powdery mildew pathogen, Erysiphe necator.</title>
        <authorList>
            <person name="Jones L."/>
            <person name="Riaz S."/>
            <person name="Morales-Cruz A."/>
            <person name="Amrine K.C."/>
            <person name="McGuire B."/>
            <person name="Gubler W.D."/>
            <person name="Walker M.A."/>
            <person name="Cantu D."/>
        </authorList>
    </citation>
    <scope>NUCLEOTIDE SEQUENCE [LARGE SCALE GENOMIC DNA]</scope>
    <source>
        <strain evidence="2">c</strain>
    </source>
</reference>
<name>A0A0B1P0E4_UNCNE</name>
<comment type="caution">
    <text evidence="1">The sequence shown here is derived from an EMBL/GenBank/DDBJ whole genome shotgun (WGS) entry which is preliminary data.</text>
</comment>
<dbReference type="AlphaFoldDB" id="A0A0B1P0E4"/>
<sequence>MKQGQQQTFAAYLNDFEYMLAQAKDYLISVKFPKDNYTSYVNEVKSVAGKLEAKENYVPKYGAKYTETWFITRAGTISHNQESNNRISQKTSQKAFQDPVLTELDADGDTPMSEINGVNLSTLTAIINAIKSQNQCESNKGKTKPPAPWRSPDEFAELRAAGKCTRCARKGHYFKICPSFTWAKRPTNVNAILNTNPSISQDHIRNSDNEDFSGKELTGSFIVRAKGWDKFQQQKLKVKLESLKIKSGTARQVTGTEFQDIADVSNTSANVGLKLFGASIADIKKALEVKRKQSPEKLKQVCLIKYAKMLNSFEKTMYTSCRPIDLA</sequence>